<keyword evidence="2" id="KW-1185">Reference proteome</keyword>
<name>A0A8K0CRP4_IGNLU</name>
<gene>
    <name evidence="1" type="ORF">ILUMI_16197</name>
</gene>
<organism evidence="1 2">
    <name type="scientific">Ignelater luminosus</name>
    <name type="common">Cucubano</name>
    <name type="synonym">Pyrophorus luminosus</name>
    <dbReference type="NCBI Taxonomy" id="2038154"/>
    <lineage>
        <taxon>Eukaryota</taxon>
        <taxon>Metazoa</taxon>
        <taxon>Ecdysozoa</taxon>
        <taxon>Arthropoda</taxon>
        <taxon>Hexapoda</taxon>
        <taxon>Insecta</taxon>
        <taxon>Pterygota</taxon>
        <taxon>Neoptera</taxon>
        <taxon>Endopterygota</taxon>
        <taxon>Coleoptera</taxon>
        <taxon>Polyphaga</taxon>
        <taxon>Elateriformia</taxon>
        <taxon>Elateroidea</taxon>
        <taxon>Elateridae</taxon>
        <taxon>Agrypninae</taxon>
        <taxon>Pyrophorini</taxon>
        <taxon>Ignelater</taxon>
    </lineage>
</organism>
<feature type="non-terminal residue" evidence="1">
    <location>
        <position position="139"/>
    </location>
</feature>
<evidence type="ECO:0000313" key="2">
    <source>
        <dbReference type="Proteomes" id="UP000801492"/>
    </source>
</evidence>
<dbReference type="EMBL" id="VTPC01059951">
    <property type="protein sequence ID" value="KAF2889976.1"/>
    <property type="molecule type" value="Genomic_DNA"/>
</dbReference>
<reference evidence="1" key="1">
    <citation type="submission" date="2019-08" db="EMBL/GenBank/DDBJ databases">
        <title>The genome of the North American firefly Photinus pyralis.</title>
        <authorList>
            <consortium name="Photinus pyralis genome working group"/>
            <person name="Fallon T.R."/>
            <person name="Sander Lower S.E."/>
            <person name="Weng J.-K."/>
        </authorList>
    </citation>
    <scope>NUCLEOTIDE SEQUENCE</scope>
    <source>
        <strain evidence="1">TRF0915ILg1</strain>
        <tissue evidence="1">Whole body</tissue>
    </source>
</reference>
<dbReference type="OrthoDB" id="6774481at2759"/>
<protein>
    <submittedName>
        <fullName evidence="1">Uncharacterized protein</fullName>
    </submittedName>
</protein>
<proteinExistence type="predicted"/>
<dbReference type="Proteomes" id="UP000801492">
    <property type="component" value="Unassembled WGS sequence"/>
</dbReference>
<accession>A0A8K0CRP4</accession>
<evidence type="ECO:0000313" key="1">
    <source>
        <dbReference type="EMBL" id="KAF2889976.1"/>
    </source>
</evidence>
<dbReference type="AlphaFoldDB" id="A0A8K0CRP4"/>
<sequence length="139" mass="16866">ESDRNDIFNKYWRLKSLQRQRDLLAASTEAIKPKYRYVRENSYHYLNNAFYFEIDGHKIRVCKLLFKSTLAKNDTNGGKEQRTLFYRTDDRTRFKRKAWQSRKDTTREFIDGGKTLADLHREYIEMCREENVESTNYVM</sequence>
<comment type="caution">
    <text evidence="1">The sequence shown here is derived from an EMBL/GenBank/DDBJ whole genome shotgun (WGS) entry which is preliminary data.</text>
</comment>